<protein>
    <submittedName>
        <fullName evidence="7">T-cell-specific guanine nucleotide triphosphate-binding protein</fullName>
    </submittedName>
</protein>
<feature type="compositionally biased region" description="Basic and acidic residues" evidence="5">
    <location>
        <begin position="272"/>
        <end position="282"/>
    </location>
</feature>
<organism evidence="7 8">
    <name type="scientific">Seminavis robusta</name>
    <dbReference type="NCBI Taxonomy" id="568900"/>
    <lineage>
        <taxon>Eukaryota</taxon>
        <taxon>Sar</taxon>
        <taxon>Stramenopiles</taxon>
        <taxon>Ochrophyta</taxon>
        <taxon>Bacillariophyta</taxon>
        <taxon>Bacillariophyceae</taxon>
        <taxon>Bacillariophycidae</taxon>
        <taxon>Naviculales</taxon>
        <taxon>Naviculaceae</taxon>
        <taxon>Seminavis</taxon>
    </lineage>
</organism>
<keyword evidence="2" id="KW-0547">Nucleotide-binding</keyword>
<dbReference type="Gene3D" id="3.40.50.300">
    <property type="entry name" value="P-loop containing nucleotide triphosphate hydrolases"/>
    <property type="match status" value="1"/>
</dbReference>
<dbReference type="EMBL" id="CAICTM010000576">
    <property type="protein sequence ID" value="CAB9513196.1"/>
    <property type="molecule type" value="Genomic_DNA"/>
</dbReference>
<dbReference type="GO" id="GO:0016020">
    <property type="term" value="C:membrane"/>
    <property type="evidence" value="ECO:0007669"/>
    <property type="project" value="InterPro"/>
</dbReference>
<accession>A0A9N8E5Y6</accession>
<evidence type="ECO:0000256" key="1">
    <source>
        <dbReference type="ARBA" id="ARBA00005429"/>
    </source>
</evidence>
<dbReference type="GO" id="GO:0016787">
    <property type="term" value="F:hydrolase activity"/>
    <property type="evidence" value="ECO:0007669"/>
    <property type="project" value="UniProtKB-KW"/>
</dbReference>
<evidence type="ECO:0000256" key="5">
    <source>
        <dbReference type="SAM" id="MobiDB-lite"/>
    </source>
</evidence>
<feature type="domain" description="IRG-type G" evidence="6">
    <location>
        <begin position="44"/>
        <end position="266"/>
    </location>
</feature>
<dbReference type="GO" id="GO:0005525">
    <property type="term" value="F:GTP binding"/>
    <property type="evidence" value="ECO:0007669"/>
    <property type="project" value="UniProtKB-KW"/>
</dbReference>
<dbReference type="InterPro" id="IPR051515">
    <property type="entry name" value="IRG"/>
</dbReference>
<name>A0A9N8E5Y6_9STRA</name>
<dbReference type="Proteomes" id="UP001153069">
    <property type="component" value="Unassembled WGS sequence"/>
</dbReference>
<dbReference type="PROSITE" id="PS51716">
    <property type="entry name" value="G_IRG"/>
    <property type="match status" value="1"/>
</dbReference>
<dbReference type="SUPFAM" id="SSF52540">
    <property type="entry name" value="P-loop containing nucleoside triphosphate hydrolases"/>
    <property type="match status" value="1"/>
</dbReference>
<dbReference type="OrthoDB" id="422720at2759"/>
<evidence type="ECO:0000256" key="4">
    <source>
        <dbReference type="ARBA" id="ARBA00023134"/>
    </source>
</evidence>
<dbReference type="AlphaFoldDB" id="A0A9N8E5Y6"/>
<evidence type="ECO:0000256" key="2">
    <source>
        <dbReference type="ARBA" id="ARBA00022741"/>
    </source>
</evidence>
<evidence type="ECO:0000313" key="7">
    <source>
        <dbReference type="EMBL" id="CAB9513196.1"/>
    </source>
</evidence>
<reference evidence="7" key="1">
    <citation type="submission" date="2020-06" db="EMBL/GenBank/DDBJ databases">
        <authorList>
            <consortium name="Plant Systems Biology data submission"/>
        </authorList>
    </citation>
    <scope>NUCLEOTIDE SEQUENCE</scope>
    <source>
        <strain evidence="7">D6</strain>
    </source>
</reference>
<evidence type="ECO:0000313" key="8">
    <source>
        <dbReference type="Proteomes" id="UP001153069"/>
    </source>
</evidence>
<comment type="similarity">
    <text evidence="1">Belongs to the TRAFAC class dynamin-like GTPase superfamily. IRG family.</text>
</comment>
<dbReference type="Pfam" id="PF05049">
    <property type="entry name" value="IIGP"/>
    <property type="match status" value="2"/>
</dbReference>
<dbReference type="InterPro" id="IPR030385">
    <property type="entry name" value="G_IRG_dom"/>
</dbReference>
<keyword evidence="8" id="KW-1185">Reference proteome</keyword>
<gene>
    <name evidence="7" type="ORF">SEMRO_577_G169670.1</name>
</gene>
<evidence type="ECO:0000256" key="3">
    <source>
        <dbReference type="ARBA" id="ARBA00022801"/>
    </source>
</evidence>
<sequence length="323" mass="36531">MPGNRENQQAARHENQQAERELVPDRFWLTRSARPEIIGEPKPWSFNVAICGNSGCGKSTGINTLLDPYHEDAQEQAPTGNTETTMEPRLYTINCPQMLNLLRLAFGGPNDGTESWWNRAQRRSQAWLLQRGVSLVGGDPFCLNLVDHPGAGTRSIPAQTYIIDYGLSHYDFVVLVTAGRLTEAEQDVFDECVANRIPVAVVRAKFDVDLSSENKKPMCRRKTEEEVKKSILDYFEQVNVRPVYLLDMMRFESHDFARCFRHIVRAALHGRDGRPENERDNAALDPYTEETDEDWEDLEAIVDALVVVEGQSGHAVNGENVEE</sequence>
<dbReference type="InterPro" id="IPR027417">
    <property type="entry name" value="P-loop_NTPase"/>
</dbReference>
<dbReference type="InterPro" id="IPR007743">
    <property type="entry name" value="Immunity-related_GTPase-like"/>
</dbReference>
<feature type="region of interest" description="Disordered" evidence="5">
    <location>
        <begin position="272"/>
        <end position="292"/>
    </location>
</feature>
<comment type="caution">
    <text evidence="7">The sequence shown here is derived from an EMBL/GenBank/DDBJ whole genome shotgun (WGS) entry which is preliminary data.</text>
</comment>
<proteinExistence type="inferred from homology"/>
<dbReference type="PANTHER" id="PTHR32341:SF10">
    <property type="entry name" value="INTERFERON-INDUCIBLE GTPASE 5"/>
    <property type="match status" value="1"/>
</dbReference>
<keyword evidence="3" id="KW-0378">Hydrolase</keyword>
<keyword evidence="4" id="KW-0342">GTP-binding</keyword>
<evidence type="ECO:0000259" key="6">
    <source>
        <dbReference type="PROSITE" id="PS51716"/>
    </source>
</evidence>
<dbReference type="PANTHER" id="PTHR32341">
    <property type="entry name" value="INTERFERON-INDUCIBLE GTPASE"/>
    <property type="match status" value="1"/>
</dbReference>